<proteinExistence type="predicted"/>
<evidence type="ECO:0000313" key="2">
    <source>
        <dbReference type="Proteomes" id="UP000587586"/>
    </source>
</evidence>
<comment type="caution">
    <text evidence="1">The sequence shown here is derived from an EMBL/GenBank/DDBJ whole genome shotgun (WGS) entry which is preliminary data.</text>
</comment>
<dbReference type="Gene3D" id="3.40.50.300">
    <property type="entry name" value="P-loop containing nucleotide triphosphate hydrolases"/>
    <property type="match status" value="1"/>
</dbReference>
<name>A0A6V8NDL7_9BACT</name>
<dbReference type="RefSeq" id="WP_183362225.1">
    <property type="nucleotide sequence ID" value="NZ_BLXZ01000006.1"/>
</dbReference>
<keyword evidence="2" id="KW-1185">Reference proteome</keyword>
<organism evidence="1 2">
    <name type="scientific">Geomonas limicola</name>
    <dbReference type="NCBI Taxonomy" id="2740186"/>
    <lineage>
        <taxon>Bacteria</taxon>
        <taxon>Pseudomonadati</taxon>
        <taxon>Thermodesulfobacteriota</taxon>
        <taxon>Desulfuromonadia</taxon>
        <taxon>Geobacterales</taxon>
        <taxon>Geobacteraceae</taxon>
        <taxon>Geomonas</taxon>
    </lineage>
</organism>
<dbReference type="PANTHER" id="PTHR32309:SF13">
    <property type="entry name" value="FERRIC ENTEROBACTIN TRANSPORT PROTEIN FEPE"/>
    <property type="match status" value="1"/>
</dbReference>
<dbReference type="AlphaFoldDB" id="A0A6V8NDL7"/>
<dbReference type="GO" id="GO:0005886">
    <property type="term" value="C:plasma membrane"/>
    <property type="evidence" value="ECO:0007669"/>
    <property type="project" value="TreeGrafter"/>
</dbReference>
<dbReference type="InterPro" id="IPR027417">
    <property type="entry name" value="P-loop_NTPase"/>
</dbReference>
<dbReference type="SUPFAM" id="SSF52540">
    <property type="entry name" value="P-loop containing nucleoside triphosphate hydrolases"/>
    <property type="match status" value="1"/>
</dbReference>
<sequence length="242" mass="27232">MSNIYEALEQASGKKNNSEVTPELSLQTEVIRGVSLRKEMVWLHHQVETCLSNTASKIIQFVGSRRGEGVSTIVREFAKNAVERHGKSVLILDSTYKDHAGRVCINGARDYGWLDFIEEGKLIDKAFFRVGDSNLYFAPISVQESLMPLQNDLPLEVNLWEKLKERFDLILIDTSSNLNSFESIGIARNADGVIMVIEAGVTKKTTAAKLKKLIVSNGGTIVGAILNKRRYYIPEFIYRKFF</sequence>
<gene>
    <name evidence="1" type="ORF">GMLC_32320</name>
</gene>
<protein>
    <recommendedName>
        <fullName evidence="3">AAA domain-containing protein</fullName>
    </recommendedName>
</protein>
<dbReference type="Proteomes" id="UP000587586">
    <property type="component" value="Unassembled WGS sequence"/>
</dbReference>
<dbReference type="EMBL" id="BLXZ01000006">
    <property type="protein sequence ID" value="GFO69653.1"/>
    <property type="molecule type" value="Genomic_DNA"/>
</dbReference>
<accession>A0A6V8NDL7</accession>
<evidence type="ECO:0008006" key="3">
    <source>
        <dbReference type="Google" id="ProtNLM"/>
    </source>
</evidence>
<dbReference type="GO" id="GO:0004713">
    <property type="term" value="F:protein tyrosine kinase activity"/>
    <property type="evidence" value="ECO:0007669"/>
    <property type="project" value="TreeGrafter"/>
</dbReference>
<evidence type="ECO:0000313" key="1">
    <source>
        <dbReference type="EMBL" id="GFO69653.1"/>
    </source>
</evidence>
<dbReference type="PANTHER" id="PTHR32309">
    <property type="entry name" value="TYROSINE-PROTEIN KINASE"/>
    <property type="match status" value="1"/>
</dbReference>
<reference evidence="2" key="1">
    <citation type="submission" date="2020-06" db="EMBL/GenBank/DDBJ databases">
        <title>Draft genomic sequecing of Geomonas sp. Red745.</title>
        <authorList>
            <person name="Itoh H."/>
            <person name="Xu Z.X."/>
            <person name="Ushijima N."/>
            <person name="Masuda Y."/>
            <person name="Shiratori Y."/>
            <person name="Senoo K."/>
        </authorList>
    </citation>
    <scope>NUCLEOTIDE SEQUENCE [LARGE SCALE GENOMIC DNA]</scope>
    <source>
        <strain evidence="2">Red745</strain>
    </source>
</reference>
<dbReference type="InterPro" id="IPR050445">
    <property type="entry name" value="Bact_polysacc_biosynth/exp"/>
</dbReference>